<gene>
    <name evidence="1" type="ORF">GMARGA_LOCUS19292</name>
</gene>
<name>A0ABN7VK45_GIGMA</name>
<evidence type="ECO:0000313" key="2">
    <source>
        <dbReference type="Proteomes" id="UP000789901"/>
    </source>
</evidence>
<proteinExistence type="predicted"/>
<protein>
    <submittedName>
        <fullName evidence="1">11173_t:CDS:1</fullName>
    </submittedName>
</protein>
<accession>A0ABN7VK45</accession>
<comment type="caution">
    <text evidence="1">The sequence shown here is derived from an EMBL/GenBank/DDBJ whole genome shotgun (WGS) entry which is preliminary data.</text>
</comment>
<dbReference type="EMBL" id="CAJVQB010015985">
    <property type="protein sequence ID" value="CAG8777783.1"/>
    <property type="molecule type" value="Genomic_DNA"/>
</dbReference>
<reference evidence="1 2" key="1">
    <citation type="submission" date="2021-06" db="EMBL/GenBank/DDBJ databases">
        <authorList>
            <person name="Kallberg Y."/>
            <person name="Tangrot J."/>
            <person name="Rosling A."/>
        </authorList>
    </citation>
    <scope>NUCLEOTIDE SEQUENCE [LARGE SCALE GENOMIC DNA]</scope>
    <source>
        <strain evidence="1 2">120-4 pot B 10/14</strain>
    </source>
</reference>
<keyword evidence="2" id="KW-1185">Reference proteome</keyword>
<evidence type="ECO:0000313" key="1">
    <source>
        <dbReference type="EMBL" id="CAG8777783.1"/>
    </source>
</evidence>
<dbReference type="Proteomes" id="UP000789901">
    <property type="component" value="Unassembled WGS sequence"/>
</dbReference>
<sequence>MRKASYRKLAKYVADIQEKLEILQAKKEYINNILNEENGKKTNLGSIKQLNYMGQILFLEAEVNNIKNFKLQKDLIKLIQINENLLADIFKLESQICLLSQFIPKNFIDLEIFAENQIKDETIELLVAEEINQKMKEIQDNWKKKKIL</sequence>
<organism evidence="1 2">
    <name type="scientific">Gigaspora margarita</name>
    <dbReference type="NCBI Taxonomy" id="4874"/>
    <lineage>
        <taxon>Eukaryota</taxon>
        <taxon>Fungi</taxon>
        <taxon>Fungi incertae sedis</taxon>
        <taxon>Mucoromycota</taxon>
        <taxon>Glomeromycotina</taxon>
        <taxon>Glomeromycetes</taxon>
        <taxon>Diversisporales</taxon>
        <taxon>Gigasporaceae</taxon>
        <taxon>Gigaspora</taxon>
    </lineage>
</organism>